<dbReference type="NCBIfam" id="TIGR04183">
    <property type="entry name" value="Por_Secre_tail"/>
    <property type="match status" value="1"/>
</dbReference>
<organism evidence="2">
    <name type="scientific">candidate division WOR-3 bacterium</name>
    <dbReference type="NCBI Taxonomy" id="2052148"/>
    <lineage>
        <taxon>Bacteria</taxon>
        <taxon>Bacteria division WOR-3</taxon>
    </lineage>
</organism>
<evidence type="ECO:0000259" key="1">
    <source>
        <dbReference type="Pfam" id="PF18962"/>
    </source>
</evidence>
<comment type="caution">
    <text evidence="2">The sequence shown here is derived from an EMBL/GenBank/DDBJ whole genome shotgun (WGS) entry which is preliminary data.</text>
</comment>
<dbReference type="EMBL" id="DTHJ01000172">
    <property type="protein sequence ID" value="HHS63540.1"/>
    <property type="molecule type" value="Genomic_DNA"/>
</dbReference>
<protein>
    <submittedName>
        <fullName evidence="2">T9SS type A sorting domain-containing protein</fullName>
    </submittedName>
</protein>
<accession>A0A7C6EHT8</accession>
<evidence type="ECO:0000313" key="2">
    <source>
        <dbReference type="EMBL" id="HHS63540.1"/>
    </source>
</evidence>
<feature type="domain" description="Secretion system C-terminal sorting" evidence="1">
    <location>
        <begin position="2"/>
        <end position="53"/>
    </location>
</feature>
<dbReference type="Pfam" id="PF18962">
    <property type="entry name" value="Por_Secre_tail"/>
    <property type="match status" value="1"/>
</dbReference>
<dbReference type="AlphaFoldDB" id="A0A7C6EHT8"/>
<name>A0A7C6EHT8_UNCW3</name>
<sequence>MNVYDISGRLVAQVPFNKGERVINWNPRKASLANGIYFVTLEKDDGVLTQKFVLTH</sequence>
<reference evidence="2" key="1">
    <citation type="journal article" date="2020" name="mSystems">
        <title>Genome- and Community-Level Interaction Insights into Carbon Utilization and Element Cycling Functions of Hydrothermarchaeota in Hydrothermal Sediment.</title>
        <authorList>
            <person name="Zhou Z."/>
            <person name="Liu Y."/>
            <person name="Xu W."/>
            <person name="Pan J."/>
            <person name="Luo Z.H."/>
            <person name="Li M."/>
        </authorList>
    </citation>
    <scope>NUCLEOTIDE SEQUENCE [LARGE SCALE GENOMIC DNA]</scope>
    <source>
        <strain evidence="2">SpSt-783</strain>
    </source>
</reference>
<proteinExistence type="predicted"/>
<gene>
    <name evidence="2" type="ORF">ENV70_08045</name>
</gene>
<dbReference type="InterPro" id="IPR026444">
    <property type="entry name" value="Secre_tail"/>
</dbReference>